<evidence type="ECO:0000256" key="1">
    <source>
        <dbReference type="SAM" id="MobiDB-lite"/>
    </source>
</evidence>
<name>A0AAQ3P9S2_VIGMU</name>
<sequence>MAGWGLLLGWSRSVCSLALKKCCKPLAHFSSTYKWCGEASGERGCSPWNYFWDRNKLFGRGRVLEVEKWENRSILYKERLKMEKEERKKESETGKERLEGLPIEDSPYVQYKDLEDYKQQGYGTQGHQEPKTGRGAGATEAPTLSGSASTATATAANNHKGIP</sequence>
<dbReference type="AlphaFoldDB" id="A0AAQ3P9S2"/>
<feature type="region of interest" description="Disordered" evidence="1">
    <location>
        <begin position="80"/>
        <end position="163"/>
    </location>
</feature>
<dbReference type="InterPro" id="IPR018930">
    <property type="entry name" value="LEA-18"/>
</dbReference>
<dbReference type="EMBL" id="CP144700">
    <property type="protein sequence ID" value="WVZ23706.1"/>
    <property type="molecule type" value="Genomic_DNA"/>
</dbReference>
<evidence type="ECO:0000313" key="4">
    <source>
        <dbReference type="Proteomes" id="UP001374535"/>
    </source>
</evidence>
<dbReference type="Pfam" id="PF10714">
    <property type="entry name" value="LEA_6"/>
    <property type="match status" value="1"/>
</dbReference>
<feature type="chain" id="PRO_5042832355" evidence="2">
    <location>
        <begin position="17"/>
        <end position="163"/>
    </location>
</feature>
<keyword evidence="2" id="KW-0732">Signal</keyword>
<feature type="compositionally biased region" description="Low complexity" evidence="1">
    <location>
        <begin position="141"/>
        <end position="156"/>
    </location>
</feature>
<feature type="compositionally biased region" description="Basic and acidic residues" evidence="1">
    <location>
        <begin position="80"/>
        <end position="99"/>
    </location>
</feature>
<evidence type="ECO:0000313" key="3">
    <source>
        <dbReference type="EMBL" id="WVZ23706.1"/>
    </source>
</evidence>
<dbReference type="Proteomes" id="UP001374535">
    <property type="component" value="Chromosome 1"/>
</dbReference>
<protein>
    <submittedName>
        <fullName evidence="3">Uncharacterized protein</fullName>
    </submittedName>
</protein>
<gene>
    <name evidence="3" type="ORF">V8G54_002250</name>
</gene>
<proteinExistence type="predicted"/>
<evidence type="ECO:0000256" key="2">
    <source>
        <dbReference type="SAM" id="SignalP"/>
    </source>
</evidence>
<organism evidence="3 4">
    <name type="scientific">Vigna mungo</name>
    <name type="common">Black gram</name>
    <name type="synonym">Phaseolus mungo</name>
    <dbReference type="NCBI Taxonomy" id="3915"/>
    <lineage>
        <taxon>Eukaryota</taxon>
        <taxon>Viridiplantae</taxon>
        <taxon>Streptophyta</taxon>
        <taxon>Embryophyta</taxon>
        <taxon>Tracheophyta</taxon>
        <taxon>Spermatophyta</taxon>
        <taxon>Magnoliopsida</taxon>
        <taxon>eudicotyledons</taxon>
        <taxon>Gunneridae</taxon>
        <taxon>Pentapetalae</taxon>
        <taxon>rosids</taxon>
        <taxon>fabids</taxon>
        <taxon>Fabales</taxon>
        <taxon>Fabaceae</taxon>
        <taxon>Papilionoideae</taxon>
        <taxon>50 kb inversion clade</taxon>
        <taxon>NPAAA clade</taxon>
        <taxon>indigoferoid/millettioid clade</taxon>
        <taxon>Phaseoleae</taxon>
        <taxon>Vigna</taxon>
    </lineage>
</organism>
<keyword evidence="4" id="KW-1185">Reference proteome</keyword>
<accession>A0AAQ3P9S2</accession>
<feature type="signal peptide" evidence="2">
    <location>
        <begin position="1"/>
        <end position="16"/>
    </location>
</feature>
<reference evidence="3 4" key="1">
    <citation type="journal article" date="2023" name="Life. Sci Alliance">
        <title>Evolutionary insights into 3D genome organization and epigenetic landscape of Vigna mungo.</title>
        <authorList>
            <person name="Junaid A."/>
            <person name="Singh B."/>
            <person name="Bhatia S."/>
        </authorList>
    </citation>
    <scope>NUCLEOTIDE SEQUENCE [LARGE SCALE GENOMIC DNA]</scope>
    <source>
        <strain evidence="3">Urdbean</strain>
    </source>
</reference>